<dbReference type="CDD" id="cd00882">
    <property type="entry name" value="Ras_like_GTPase"/>
    <property type="match status" value="1"/>
</dbReference>
<dbReference type="PANTHER" id="PTHR36153:SF1">
    <property type="entry name" value="TYPE VI SECRETION SYSTEM COMPONENT TSSM1"/>
    <property type="match status" value="1"/>
</dbReference>
<dbReference type="PANTHER" id="PTHR36153">
    <property type="entry name" value="INNER MEMBRANE PROTEIN-RELATED"/>
    <property type="match status" value="1"/>
</dbReference>
<feature type="transmembrane region" description="Helical" evidence="1">
    <location>
        <begin position="443"/>
        <end position="461"/>
    </location>
</feature>
<dbReference type="OrthoDB" id="9758229at2"/>
<dbReference type="Pfam" id="PF14331">
    <property type="entry name" value="IcmF-related_N"/>
    <property type="match status" value="1"/>
</dbReference>
<keyword evidence="7" id="KW-1185">Reference proteome</keyword>
<keyword evidence="1" id="KW-0472">Membrane</keyword>
<name>A0A7V7GW14_9GAMM</name>
<evidence type="ECO:0000313" key="7">
    <source>
        <dbReference type="Proteomes" id="UP000463138"/>
    </source>
</evidence>
<evidence type="ECO:0000313" key="6">
    <source>
        <dbReference type="EMBL" id="KAA0696422.1"/>
    </source>
</evidence>
<feature type="domain" description="Type VI secretion system component TssM1 helical" evidence="5">
    <location>
        <begin position="941"/>
        <end position="1040"/>
    </location>
</feature>
<keyword evidence="1" id="KW-0812">Transmembrane</keyword>
<dbReference type="InterPro" id="IPR048677">
    <property type="entry name" value="TssM1_hel"/>
</dbReference>
<dbReference type="SUPFAM" id="SSF52540">
    <property type="entry name" value="P-loop containing nucleoside triphosphate hydrolases"/>
    <property type="match status" value="1"/>
</dbReference>
<proteinExistence type="predicted"/>
<dbReference type="InterPro" id="IPR017731">
    <property type="entry name" value="TssM1-like"/>
</dbReference>
<dbReference type="InterPro" id="IPR053156">
    <property type="entry name" value="T6SS_TssM-like"/>
</dbReference>
<dbReference type="RefSeq" id="WP_149331386.1">
    <property type="nucleotide sequence ID" value="NZ_QOVF01000001.1"/>
</dbReference>
<gene>
    <name evidence="6" type="primary">icmF</name>
    <name evidence="6" type="ORF">DT594_03500</name>
</gene>
<feature type="domain" description="Type VI secretion system IcmF C-terminal" evidence="2">
    <location>
        <begin position="1049"/>
        <end position="1154"/>
    </location>
</feature>
<evidence type="ECO:0000256" key="1">
    <source>
        <dbReference type="SAM" id="Phobius"/>
    </source>
</evidence>
<dbReference type="InterPro" id="IPR010623">
    <property type="entry name" value="IcmF_C"/>
</dbReference>
<keyword evidence="1" id="KW-1133">Transmembrane helix</keyword>
<accession>A0A7V7GW14</accession>
<dbReference type="Pfam" id="PF06761">
    <property type="entry name" value="IcmF-related"/>
    <property type="match status" value="1"/>
</dbReference>
<feature type="transmembrane region" description="Helical" evidence="1">
    <location>
        <begin position="48"/>
        <end position="69"/>
    </location>
</feature>
<evidence type="ECO:0000259" key="4">
    <source>
        <dbReference type="Pfam" id="PF14331"/>
    </source>
</evidence>
<dbReference type="Pfam" id="PF21070">
    <property type="entry name" value="IcmF_helical"/>
    <property type="match status" value="1"/>
</dbReference>
<dbReference type="EMBL" id="QOVF01000001">
    <property type="protein sequence ID" value="KAA0696422.1"/>
    <property type="molecule type" value="Genomic_DNA"/>
</dbReference>
<dbReference type="InterPro" id="IPR025743">
    <property type="entry name" value="TssM1_N"/>
</dbReference>
<evidence type="ECO:0000259" key="5">
    <source>
        <dbReference type="Pfam" id="PF21070"/>
    </source>
</evidence>
<protein>
    <submittedName>
        <fullName evidence="6">Type VI secretion system membrane subunit TssM</fullName>
    </submittedName>
</protein>
<dbReference type="InterPro" id="IPR009612">
    <property type="entry name" value="IcmF-rel"/>
</dbReference>
<organism evidence="6 7">
    <name type="scientific">Halopseudomonas laoshanensis</name>
    <dbReference type="NCBI Taxonomy" id="2268758"/>
    <lineage>
        <taxon>Bacteria</taxon>
        <taxon>Pseudomonadati</taxon>
        <taxon>Pseudomonadota</taxon>
        <taxon>Gammaproteobacteria</taxon>
        <taxon>Pseudomonadales</taxon>
        <taxon>Pseudomonadaceae</taxon>
        <taxon>Halopseudomonas</taxon>
    </lineage>
</organism>
<comment type="caution">
    <text evidence="6">The sequence shown here is derived from an EMBL/GenBank/DDBJ whole genome shotgun (WGS) entry which is preliminary data.</text>
</comment>
<evidence type="ECO:0000259" key="3">
    <source>
        <dbReference type="Pfam" id="PF06761"/>
    </source>
</evidence>
<dbReference type="NCBIfam" id="TIGR03348">
    <property type="entry name" value="VI_IcmF"/>
    <property type="match status" value="1"/>
</dbReference>
<dbReference type="Proteomes" id="UP000463138">
    <property type="component" value="Unassembled WGS sequence"/>
</dbReference>
<evidence type="ECO:0000259" key="2">
    <source>
        <dbReference type="Pfam" id="PF06744"/>
    </source>
</evidence>
<dbReference type="InterPro" id="IPR027417">
    <property type="entry name" value="P-loop_NTPase"/>
</dbReference>
<dbReference type="AlphaFoldDB" id="A0A7V7GW14"/>
<feature type="domain" description="Type VI secretion system component TssM1 N-terminal" evidence="4">
    <location>
        <begin position="199"/>
        <end position="447"/>
    </location>
</feature>
<feature type="domain" description="IcmF-related" evidence="3">
    <location>
        <begin position="497"/>
        <end position="787"/>
    </location>
</feature>
<reference evidence="6 7" key="1">
    <citation type="submission" date="2018-07" db="EMBL/GenBank/DDBJ databases">
        <title>Pseudomonas laoshanensis sp. nov., isolated from soil.</title>
        <authorList>
            <person name="Sun J."/>
            <person name="Yu L."/>
            <person name="Wang M."/>
            <person name="Zhang C."/>
        </authorList>
    </citation>
    <scope>NUCLEOTIDE SEQUENCE [LARGE SCALE GENOMIC DNA]</scope>
    <source>
        <strain evidence="6 7">Y22</strain>
    </source>
</reference>
<sequence>MKSFFLKAGKFFRKSWVWSLCLVFALALLVWFVGPLLAISDKRFWASASSRLLTISLMFLIWGLCMVYVSWRAGVEKKANAEDEDYLVRQQRQELIVEEHLQLTGRFKDAMRTMRRSSLYSGRSERWRRELPWYLVLGPTGSGKTSLVDFSGLEFPLNKGDKQRLTRDVSSTRYADWYFAEHAVIIDTAGRYLSQPDPEVDAAGWFSLLGLLRSRRPRSLNGVLINVPAELLLRGSELELESLARQTRLRLQEINQRLGADVPVYLVISKADGISGFNEFFDQLSREESDQVLGVSFRKNQDGTDIQVVRGEFESLMQRLNSQVVMRMHQERDNQRRGRILDFPLKLGQIEEHLGLFIELAFSGNRYQRASQLRGFYLTSAPQVVDSAHQHSLSQNSRAGLPTFHASHGRFIKNLLSRVIFPEADLAGLDEREVKRINWRQRLMYTAALGCLLVFGIVWGSSFSNNHERLEHLREVAQALTEDKQQIRLHDDAAEVLAALDSSYAATRVFPPQDQAGTLQRGGLFQGNQVDPVVQRAYRHELENLLLPRVGEQLESQIRTSLTDRESLLGSLRAYLMLNLEERREIPYLQDWMATEWSFLYRGDTETQNGLNTHFARLLNQPFTPYMLNDQLVADARQELRSESLATVVYRMLRDQAASLPEYRLGQRLGPHARLLSSNDNSIPGFFTRDGYEQTFMAEGGELVREILQDNWVLGDSERLSASDLGRLMVEMEQMYFQDYASHWNEALALLHLEPLASAALGASQLNGLTAANSPLMLLLTEVRDNTLLGGMLDTDVSAKDLTATAQKAGVHVGRTGRLAAAAVEQGQAAVAQSLPATARKNLARQFESLHRLLDEQGGPGPEMTSALQALDALKLQLSGLANASVPGQAAFDMARSRMQGRNDAINQLRSSADSLPAPMAEWLKALAADSWMLVLNDAYQYLNQRYRSELYSAYTDSVGKRYPFAANSESDVALADFREFFKTEGTADSFFERYLAGFVSDNSGAFQLRRVDGRSLPVSREFLKQMTTLQTIRRSFFAENPDEPQILFKLEPHSLDSSLGRASFRFGGQSMEYRHGPIVQTAFRWPAANSEGRTSLMVEDLGGRRVGIEQNTGPWSLFRLLDLMDVEHHSDRDVLMLRANLDGMRAQYLLHSQRSPNPFDLSLLRGFSLPARL</sequence>
<dbReference type="Pfam" id="PF06744">
    <property type="entry name" value="IcmF_C"/>
    <property type="match status" value="1"/>
</dbReference>